<dbReference type="Proteomes" id="UP000183760">
    <property type="component" value="Unassembled WGS sequence"/>
</dbReference>
<name>A0ABY1BV19_MYXFU</name>
<sequence>MSAWSLAMDFVLVLVTLGFFALAWAYSHGCERL</sequence>
<evidence type="ECO:0000313" key="2">
    <source>
        <dbReference type="Proteomes" id="UP000183760"/>
    </source>
</evidence>
<reference evidence="1 2" key="1">
    <citation type="submission" date="2016-10" db="EMBL/GenBank/DDBJ databases">
        <authorList>
            <person name="Varghese N."/>
            <person name="Submissions S."/>
        </authorList>
    </citation>
    <scope>NUCLEOTIDE SEQUENCE [LARGE SCALE GENOMIC DNA]</scope>
    <source>
        <strain evidence="1 2">DSM 16525</strain>
    </source>
</reference>
<accession>A0ABY1BV19</accession>
<evidence type="ECO:0008006" key="3">
    <source>
        <dbReference type="Google" id="ProtNLM"/>
    </source>
</evidence>
<keyword evidence="2" id="KW-1185">Reference proteome</keyword>
<gene>
    <name evidence="1" type="ORF">SAMN05443572_1014</name>
</gene>
<dbReference type="EMBL" id="FOIB01000001">
    <property type="protein sequence ID" value="SES73451.1"/>
    <property type="molecule type" value="Genomic_DNA"/>
</dbReference>
<evidence type="ECO:0000313" key="1">
    <source>
        <dbReference type="EMBL" id="SES73451.1"/>
    </source>
</evidence>
<protein>
    <recommendedName>
        <fullName evidence="3">Lipoprotein</fullName>
    </recommendedName>
</protein>
<comment type="caution">
    <text evidence="1">The sequence shown here is derived from an EMBL/GenBank/DDBJ whole genome shotgun (WGS) entry which is preliminary data.</text>
</comment>
<proteinExistence type="predicted"/>
<organism evidence="1 2">
    <name type="scientific">Myxococcus fulvus</name>
    <dbReference type="NCBI Taxonomy" id="33"/>
    <lineage>
        <taxon>Bacteria</taxon>
        <taxon>Pseudomonadati</taxon>
        <taxon>Myxococcota</taxon>
        <taxon>Myxococcia</taxon>
        <taxon>Myxococcales</taxon>
        <taxon>Cystobacterineae</taxon>
        <taxon>Myxococcaceae</taxon>
        <taxon>Myxococcus</taxon>
    </lineage>
</organism>